<evidence type="ECO:0000313" key="2">
    <source>
        <dbReference type="Ensembl" id="ENSCINP00000008775.3"/>
    </source>
</evidence>
<sequence>MANSLQMHTAIIVVIRIHCVLKVIQHICNCLSILCPDNIFVRCILCNYLNFSIAHFVQVVVMRD</sequence>
<dbReference type="Proteomes" id="UP000008144">
    <property type="component" value="Chromosome 4"/>
</dbReference>
<evidence type="ECO:0008006" key="4">
    <source>
        <dbReference type="Google" id="ProtNLM"/>
    </source>
</evidence>
<dbReference type="HOGENOM" id="CLU_2866965_0_0_1"/>
<reference evidence="2" key="4">
    <citation type="submission" date="2025-09" db="UniProtKB">
        <authorList>
            <consortium name="Ensembl"/>
        </authorList>
    </citation>
    <scope>IDENTIFICATION</scope>
</reference>
<reference evidence="2" key="2">
    <citation type="journal article" date="2008" name="Genome Biol.">
        <title>Improved genome assembly and evidence-based global gene model set for the chordate Ciona intestinalis: new insight into intron and operon populations.</title>
        <authorList>
            <person name="Satou Y."/>
            <person name="Mineta K."/>
            <person name="Ogasawara M."/>
            <person name="Sasakura Y."/>
            <person name="Shoguchi E."/>
            <person name="Ueno K."/>
            <person name="Yamada L."/>
            <person name="Matsumoto J."/>
            <person name="Wasserscheid J."/>
            <person name="Dewar K."/>
            <person name="Wiley G.B."/>
            <person name="Macmil S.L."/>
            <person name="Roe B.A."/>
            <person name="Zeller R.W."/>
            <person name="Hastings K.E."/>
            <person name="Lemaire P."/>
            <person name="Lindquist E."/>
            <person name="Endo T."/>
            <person name="Hotta K."/>
            <person name="Inaba K."/>
        </authorList>
    </citation>
    <scope>NUCLEOTIDE SEQUENCE [LARGE SCALE GENOMIC DNA]</scope>
    <source>
        <strain evidence="2">wild type</strain>
    </source>
</reference>
<reference evidence="3" key="1">
    <citation type="journal article" date="2002" name="Science">
        <title>The draft genome of Ciona intestinalis: insights into chordate and vertebrate origins.</title>
        <authorList>
            <person name="Dehal P."/>
            <person name="Satou Y."/>
            <person name="Campbell R.K."/>
            <person name="Chapman J."/>
            <person name="Degnan B."/>
            <person name="De Tomaso A."/>
            <person name="Davidson B."/>
            <person name="Di Gregorio A."/>
            <person name="Gelpke M."/>
            <person name="Goodstein D.M."/>
            <person name="Harafuji N."/>
            <person name="Hastings K.E."/>
            <person name="Ho I."/>
            <person name="Hotta K."/>
            <person name="Huang W."/>
            <person name="Kawashima T."/>
            <person name="Lemaire P."/>
            <person name="Martinez D."/>
            <person name="Meinertzhagen I.A."/>
            <person name="Necula S."/>
            <person name="Nonaka M."/>
            <person name="Putnam N."/>
            <person name="Rash S."/>
            <person name="Saiga H."/>
            <person name="Satake M."/>
            <person name="Terry A."/>
            <person name="Yamada L."/>
            <person name="Wang H.G."/>
            <person name="Awazu S."/>
            <person name="Azumi K."/>
            <person name="Boore J."/>
            <person name="Branno M."/>
            <person name="Chin-Bow S."/>
            <person name="DeSantis R."/>
            <person name="Doyle S."/>
            <person name="Francino P."/>
            <person name="Keys D.N."/>
            <person name="Haga S."/>
            <person name="Hayashi H."/>
            <person name="Hino K."/>
            <person name="Imai K.S."/>
            <person name="Inaba K."/>
            <person name="Kano S."/>
            <person name="Kobayashi K."/>
            <person name="Kobayashi M."/>
            <person name="Lee B.I."/>
            <person name="Makabe K.W."/>
            <person name="Manohar C."/>
            <person name="Matassi G."/>
            <person name="Medina M."/>
            <person name="Mochizuki Y."/>
            <person name="Mount S."/>
            <person name="Morishita T."/>
            <person name="Miura S."/>
            <person name="Nakayama A."/>
            <person name="Nishizaka S."/>
            <person name="Nomoto H."/>
            <person name="Ohta F."/>
            <person name="Oishi K."/>
            <person name="Rigoutsos I."/>
            <person name="Sano M."/>
            <person name="Sasaki A."/>
            <person name="Sasakura Y."/>
            <person name="Shoguchi E."/>
            <person name="Shin-i T."/>
            <person name="Spagnuolo A."/>
            <person name="Stainier D."/>
            <person name="Suzuki M.M."/>
            <person name="Tassy O."/>
            <person name="Takatori N."/>
            <person name="Tokuoka M."/>
            <person name="Yagi K."/>
            <person name="Yoshizaki F."/>
            <person name="Wada S."/>
            <person name="Zhang C."/>
            <person name="Hyatt P.D."/>
            <person name="Larimer F."/>
            <person name="Detter C."/>
            <person name="Doggett N."/>
            <person name="Glavina T."/>
            <person name="Hawkins T."/>
            <person name="Richardson P."/>
            <person name="Lucas S."/>
            <person name="Kohara Y."/>
            <person name="Levine M."/>
            <person name="Satoh N."/>
            <person name="Rokhsar D.S."/>
        </authorList>
    </citation>
    <scope>NUCLEOTIDE SEQUENCE [LARGE SCALE GENOMIC DNA]</scope>
</reference>
<keyword evidence="3" id="KW-1185">Reference proteome</keyword>
<feature type="signal peptide" evidence="1">
    <location>
        <begin position="1"/>
        <end position="22"/>
    </location>
</feature>
<evidence type="ECO:0000256" key="1">
    <source>
        <dbReference type="SAM" id="SignalP"/>
    </source>
</evidence>
<dbReference type="InParanoid" id="F6YG01"/>
<keyword evidence="1" id="KW-0732">Signal</keyword>
<dbReference type="Ensembl" id="ENSCINT00000008775.3">
    <property type="protein sequence ID" value="ENSCINP00000008775.3"/>
    <property type="gene ID" value="ENSCING00000004239.3"/>
</dbReference>
<dbReference type="AlphaFoldDB" id="F6YG01"/>
<dbReference type="EMBL" id="EAAA01001925">
    <property type="status" value="NOT_ANNOTATED_CDS"/>
    <property type="molecule type" value="Genomic_DNA"/>
</dbReference>
<reference evidence="2" key="3">
    <citation type="submission" date="2025-08" db="UniProtKB">
        <authorList>
            <consortium name="Ensembl"/>
        </authorList>
    </citation>
    <scope>IDENTIFICATION</scope>
</reference>
<feature type="chain" id="PRO_5003345945" description="Secreted protein" evidence="1">
    <location>
        <begin position="23"/>
        <end position="64"/>
    </location>
</feature>
<proteinExistence type="predicted"/>
<organism evidence="2 3">
    <name type="scientific">Ciona intestinalis</name>
    <name type="common">Transparent sea squirt</name>
    <name type="synonym">Ascidia intestinalis</name>
    <dbReference type="NCBI Taxonomy" id="7719"/>
    <lineage>
        <taxon>Eukaryota</taxon>
        <taxon>Metazoa</taxon>
        <taxon>Chordata</taxon>
        <taxon>Tunicata</taxon>
        <taxon>Ascidiacea</taxon>
        <taxon>Phlebobranchia</taxon>
        <taxon>Cionidae</taxon>
        <taxon>Ciona</taxon>
    </lineage>
</organism>
<protein>
    <recommendedName>
        <fullName evidence="4">Secreted protein</fullName>
    </recommendedName>
</protein>
<evidence type="ECO:0000313" key="3">
    <source>
        <dbReference type="Proteomes" id="UP000008144"/>
    </source>
</evidence>
<dbReference type="EMBL" id="EAAA01001924">
    <property type="status" value="NOT_ANNOTATED_CDS"/>
    <property type="molecule type" value="Genomic_DNA"/>
</dbReference>
<accession>F6YG01</accession>
<name>F6YG01_CIOIN</name>